<reference evidence="1 2" key="1">
    <citation type="submission" date="2019-07" db="EMBL/GenBank/DDBJ databases">
        <title>Salinicoccus cyprini sp. nov., isolated from gastro-intestinal tract of mirror carp, Cyprinus carpio var. specularis, collected from Gobind Sagar Reservoir, Himachal Pradesh, India.</title>
        <authorList>
            <person name="Talwar C."/>
            <person name="Singh A.K."/>
            <person name="Lal R."/>
            <person name="Negi R.K."/>
        </authorList>
    </citation>
    <scope>NUCLEOTIDE SEQUENCE [LARGE SCALE GENOMIC DNA]</scope>
    <source>
        <strain evidence="1 2">CT19</strain>
    </source>
</reference>
<dbReference type="NCBIfam" id="NF010181">
    <property type="entry name" value="PRK13660.1"/>
    <property type="match status" value="1"/>
</dbReference>
<dbReference type="PANTHER" id="PTHR38440">
    <property type="entry name" value="UPF0398 PROTEIN YPSA"/>
    <property type="match status" value="1"/>
</dbReference>
<proteinExistence type="predicted"/>
<dbReference type="OrthoDB" id="2301957at2"/>
<comment type="caution">
    <text evidence="1">The sequence shown here is derived from an EMBL/GenBank/DDBJ whole genome shotgun (WGS) entry which is preliminary data.</text>
</comment>
<dbReference type="InterPro" id="IPR010697">
    <property type="entry name" value="YspA"/>
</dbReference>
<dbReference type="EMBL" id="VMSJ01000001">
    <property type="protein sequence ID" value="TVT29563.1"/>
    <property type="molecule type" value="Genomic_DNA"/>
</dbReference>
<dbReference type="SUPFAM" id="SSF102405">
    <property type="entry name" value="MCP/YpsA-like"/>
    <property type="match status" value="1"/>
</dbReference>
<dbReference type="RefSeq" id="WP_145286416.1">
    <property type="nucleotide sequence ID" value="NZ_VMSJ01000001.1"/>
</dbReference>
<name>A0A558AZ79_9STAP</name>
<dbReference type="PANTHER" id="PTHR38440:SF1">
    <property type="entry name" value="UPF0398 PROTEIN SPR0331"/>
    <property type="match status" value="1"/>
</dbReference>
<gene>
    <name evidence="1" type="ORF">FO441_04570</name>
</gene>
<dbReference type="PIRSF" id="PIRSF021290">
    <property type="entry name" value="DUF1273"/>
    <property type="match status" value="1"/>
</dbReference>
<dbReference type="Gene3D" id="3.40.50.450">
    <property type="match status" value="1"/>
</dbReference>
<accession>A0A558AZ79</accession>
<organism evidence="1 2">
    <name type="scientific">Salinicoccus cyprini</name>
    <dbReference type="NCBI Taxonomy" id="2493691"/>
    <lineage>
        <taxon>Bacteria</taxon>
        <taxon>Bacillati</taxon>
        <taxon>Bacillota</taxon>
        <taxon>Bacilli</taxon>
        <taxon>Bacillales</taxon>
        <taxon>Staphylococcaceae</taxon>
        <taxon>Salinicoccus</taxon>
    </lineage>
</organism>
<dbReference type="Proteomes" id="UP000315103">
    <property type="component" value="Unassembled WGS sequence"/>
</dbReference>
<evidence type="ECO:0000313" key="1">
    <source>
        <dbReference type="EMBL" id="TVT29563.1"/>
    </source>
</evidence>
<dbReference type="AlphaFoldDB" id="A0A558AZ79"/>
<evidence type="ECO:0000313" key="2">
    <source>
        <dbReference type="Proteomes" id="UP000315103"/>
    </source>
</evidence>
<dbReference type="Pfam" id="PF06908">
    <property type="entry name" value="YpsA"/>
    <property type="match status" value="1"/>
</dbReference>
<sequence length="179" mass="21586">MKTLITGYRPHELGIFKDSQPEADVLRDFMKEKVRAYAETGTEWFIIQGYTGIELYAAEALIALREEYGFKFCVLKPFHKFDDRYKEDDQAKLRHILEESDFHRFIYDREYESPKMFRIISRFLIEHSDQAIVVYDEEVPSKTRFIYDQMLEFQVDNPYNIERIQFDEINAFIDSAYER</sequence>
<protein>
    <submittedName>
        <fullName evidence="1">DUF1273 family protein</fullName>
    </submittedName>
</protein>
<keyword evidence="2" id="KW-1185">Reference proteome</keyword>